<keyword evidence="5" id="KW-1185">Reference proteome</keyword>
<sequence length="113" mass="12438">MRILCVSTVRNEAPFLLEWIAHLQGAGVTDFLIYSNDCTDGTDHLLDHLHRAGVLTHVPQTVAADVSPQWQALKAAWKHPLRRACDWALVCDVDEFINIHAGNGTIADLLSGV</sequence>
<dbReference type="OrthoDB" id="4964299at2"/>
<proteinExistence type="predicted"/>
<protein>
    <submittedName>
        <fullName evidence="4">Glycosyl transferase family 2</fullName>
    </submittedName>
</protein>
<dbReference type="Pfam" id="PF13704">
    <property type="entry name" value="Glyco_tranf_2_4"/>
    <property type="match status" value="1"/>
</dbReference>
<keyword evidence="3" id="KW-0472">Membrane</keyword>
<evidence type="ECO:0000313" key="5">
    <source>
        <dbReference type="Proteomes" id="UP000199582"/>
    </source>
</evidence>
<dbReference type="EMBL" id="FOAG01000025">
    <property type="protein sequence ID" value="SEM38421.1"/>
    <property type="molecule type" value="Genomic_DNA"/>
</dbReference>
<dbReference type="InterPro" id="IPR029044">
    <property type="entry name" value="Nucleotide-diphossugar_trans"/>
</dbReference>
<keyword evidence="4" id="KW-0808">Transferase</keyword>
<dbReference type="PANTHER" id="PTHR21461">
    <property type="entry name" value="GLYCOSYLTRANSFERASE FAMILY 92 PROTEIN"/>
    <property type="match status" value="1"/>
</dbReference>
<dbReference type="STRING" id="1287727.SAMN05443999_12516"/>
<dbReference type="GO" id="GO:0016020">
    <property type="term" value="C:membrane"/>
    <property type="evidence" value="ECO:0007669"/>
    <property type="project" value="UniProtKB-SubCell"/>
</dbReference>
<organism evidence="4 5">
    <name type="scientific">Roseovarius azorensis</name>
    <dbReference type="NCBI Taxonomy" id="1287727"/>
    <lineage>
        <taxon>Bacteria</taxon>
        <taxon>Pseudomonadati</taxon>
        <taxon>Pseudomonadota</taxon>
        <taxon>Alphaproteobacteria</taxon>
        <taxon>Rhodobacterales</taxon>
        <taxon>Roseobacteraceae</taxon>
        <taxon>Roseovarius</taxon>
    </lineage>
</organism>
<accession>A0A1H7XXI1</accession>
<evidence type="ECO:0000256" key="3">
    <source>
        <dbReference type="ARBA" id="ARBA00022989"/>
    </source>
</evidence>
<dbReference type="Proteomes" id="UP000199582">
    <property type="component" value="Unassembled WGS sequence"/>
</dbReference>
<evidence type="ECO:0000256" key="1">
    <source>
        <dbReference type="ARBA" id="ARBA00004167"/>
    </source>
</evidence>
<feature type="non-terminal residue" evidence="4">
    <location>
        <position position="113"/>
    </location>
</feature>
<comment type="subcellular location">
    <subcellularLocation>
        <location evidence="1">Membrane</location>
        <topology evidence="1">Single-pass membrane protein</topology>
    </subcellularLocation>
</comment>
<evidence type="ECO:0000313" key="4">
    <source>
        <dbReference type="EMBL" id="SEM38421.1"/>
    </source>
</evidence>
<keyword evidence="2" id="KW-0812">Transmembrane</keyword>
<dbReference type="AlphaFoldDB" id="A0A1H7XXI1"/>
<dbReference type="GO" id="GO:0005737">
    <property type="term" value="C:cytoplasm"/>
    <property type="evidence" value="ECO:0007669"/>
    <property type="project" value="TreeGrafter"/>
</dbReference>
<dbReference type="SUPFAM" id="SSF53448">
    <property type="entry name" value="Nucleotide-diphospho-sugar transferases"/>
    <property type="match status" value="1"/>
</dbReference>
<keyword evidence="3" id="KW-1133">Transmembrane helix</keyword>
<name>A0A1H7XXI1_9RHOB</name>
<dbReference type="PANTHER" id="PTHR21461:SF69">
    <property type="entry name" value="GLYCOSYLTRANSFERASE FAMILY 92 PROTEIN"/>
    <property type="match status" value="1"/>
</dbReference>
<reference evidence="4 5" key="1">
    <citation type="submission" date="2016-10" db="EMBL/GenBank/DDBJ databases">
        <authorList>
            <person name="de Groot N.N."/>
        </authorList>
    </citation>
    <scope>NUCLEOTIDE SEQUENCE [LARGE SCALE GENOMIC DNA]</scope>
    <source>
        <strain evidence="4 5">DSM 100674</strain>
    </source>
</reference>
<evidence type="ECO:0000256" key="2">
    <source>
        <dbReference type="ARBA" id="ARBA00022692"/>
    </source>
</evidence>
<dbReference type="GO" id="GO:0016757">
    <property type="term" value="F:glycosyltransferase activity"/>
    <property type="evidence" value="ECO:0007669"/>
    <property type="project" value="TreeGrafter"/>
</dbReference>
<gene>
    <name evidence="4" type="ORF">SAMN05443999_12516</name>
</gene>